<reference evidence="1" key="1">
    <citation type="journal article" date="2014" name="Int. J. Syst. Evol. Microbiol.">
        <title>Complete genome sequence of Corynebacterium casei LMG S-19264T (=DSM 44701T), isolated from a smear-ripened cheese.</title>
        <authorList>
            <consortium name="US DOE Joint Genome Institute (JGI-PGF)"/>
            <person name="Walter F."/>
            <person name="Albersmeier A."/>
            <person name="Kalinowski J."/>
            <person name="Ruckert C."/>
        </authorList>
    </citation>
    <scope>NUCLEOTIDE SEQUENCE</scope>
    <source>
        <strain evidence="1">CGMCC 4.7138</strain>
    </source>
</reference>
<gene>
    <name evidence="1" type="ORF">GCM10011574_58540</name>
</gene>
<name>A0A8H9H6S7_9ACTN</name>
<dbReference type="EMBL" id="BMMN01000014">
    <property type="protein sequence ID" value="GGO26333.1"/>
    <property type="molecule type" value="Genomic_DNA"/>
</dbReference>
<organism evidence="1 2">
    <name type="scientific">Microbispora bryophytorum</name>
    <dbReference type="NCBI Taxonomy" id="1460882"/>
    <lineage>
        <taxon>Bacteria</taxon>
        <taxon>Bacillati</taxon>
        <taxon>Actinomycetota</taxon>
        <taxon>Actinomycetes</taxon>
        <taxon>Streptosporangiales</taxon>
        <taxon>Streptosporangiaceae</taxon>
        <taxon>Microbispora</taxon>
    </lineage>
</organism>
<sequence>MTVAIIVGVYAARGRSPVSASATATMAWMFLTGFLVNDAGTLTFSPADRVRLGILLATGVSAVRWAMLQSLCHITESPGCPAPRRPATATCLLGRRDLRPAA</sequence>
<reference evidence="1" key="2">
    <citation type="submission" date="2020-09" db="EMBL/GenBank/DDBJ databases">
        <authorList>
            <person name="Sun Q."/>
            <person name="Zhou Y."/>
        </authorList>
    </citation>
    <scope>NUCLEOTIDE SEQUENCE</scope>
    <source>
        <strain evidence="1">CGMCC 4.7138</strain>
    </source>
</reference>
<accession>A0A8H9H6S7</accession>
<evidence type="ECO:0000313" key="1">
    <source>
        <dbReference type="EMBL" id="GGO26333.1"/>
    </source>
</evidence>
<evidence type="ECO:0000313" key="2">
    <source>
        <dbReference type="Proteomes" id="UP000653480"/>
    </source>
</evidence>
<comment type="caution">
    <text evidence="1">The sequence shown here is derived from an EMBL/GenBank/DDBJ whole genome shotgun (WGS) entry which is preliminary data.</text>
</comment>
<dbReference type="AlphaFoldDB" id="A0A8H9H6S7"/>
<protein>
    <submittedName>
        <fullName evidence="1">Uncharacterized protein</fullName>
    </submittedName>
</protein>
<proteinExistence type="predicted"/>
<dbReference type="Proteomes" id="UP000653480">
    <property type="component" value="Unassembled WGS sequence"/>
</dbReference>
<keyword evidence="2" id="KW-1185">Reference proteome</keyword>